<dbReference type="Gene3D" id="2.60.40.10">
    <property type="entry name" value="Immunoglobulins"/>
    <property type="match status" value="2"/>
</dbReference>
<accession>A0A8J3LL20</accession>
<evidence type="ECO:0000313" key="2">
    <source>
        <dbReference type="EMBL" id="GIG17106.1"/>
    </source>
</evidence>
<proteinExistence type="predicted"/>
<dbReference type="PANTHER" id="PTHR41775:SF1">
    <property type="entry name" value="PEPTIDASE M6-LIKE DOMAIN-CONTAINING PROTEIN"/>
    <property type="match status" value="1"/>
</dbReference>
<dbReference type="InterPro" id="IPR013783">
    <property type="entry name" value="Ig-like_fold"/>
</dbReference>
<evidence type="ECO:0000256" key="1">
    <source>
        <dbReference type="SAM" id="MobiDB-lite"/>
    </source>
</evidence>
<dbReference type="PROSITE" id="PS00018">
    <property type="entry name" value="EF_HAND_1"/>
    <property type="match status" value="1"/>
</dbReference>
<dbReference type="InterPro" id="IPR008964">
    <property type="entry name" value="Invasin/intimin_cell_adhesion"/>
</dbReference>
<dbReference type="SUPFAM" id="SSF49373">
    <property type="entry name" value="Invasin/intimin cell-adhesion fragments"/>
    <property type="match status" value="1"/>
</dbReference>
<feature type="region of interest" description="Disordered" evidence="1">
    <location>
        <begin position="369"/>
        <end position="439"/>
    </location>
</feature>
<dbReference type="PANTHER" id="PTHR41775">
    <property type="entry name" value="SECRETED PROTEIN-RELATED"/>
    <property type="match status" value="1"/>
</dbReference>
<name>A0A8J3LL20_9ACTN</name>
<sequence length="898" mass="95517">MAASASPLSEPDPTRIRTVRLPARLRVRLLGALATVLALLAGLLPFAPPAHAAGPGYPFPLPDFSHPASPHAPLFHDRGDTLIPLLVVYATFNDLTNVTEADIEAKYFPLFTFGNVADYYLQHDLGVLVPAIESFGDADNGVVVVDLGASGPGIAMDPAQRRRRMIDLADPFVDFARYDTDRDGTVEDTELGVATIFTSRPGTDNCGQTREVAAGGKLDGKTIGFRTADSGTATNRITLAHELGHQLYDLYDHYGFGVGSWDLAGPTCAGGELWYEPNQWTKMHLGGQKPVVVTADRYVTVSDLSIATTYLIYDPERGTEDYFLIEARTPRAGTYDQSVPDSGVVVFRIDERNVRSTQEHVRGVELMRPDGVRTPGCVDEDVDGRTDEDPVDSIDNDGDGRVDEDPAETSVACDGGSDIDAWDPSDSRTPQRTMDRPWADGTPAKVAVRAIGKPFFAGGPADTWWSQVYLDVRGPGVLVDPADARGNAPRPTLTMGTPTDLSFTVRNTGEETDTFDFTELVPSTWTATTQRMTLAAGQQATATIKVTVPAGERVGQHSLFARGTSTTDTDIRTDYQFLVDVRKRPLDISYTGDASVDHSDPAALSAVVRDGITGTPVAGRQVDFTVAGQTLTATTGADGVARATWLADRAPGDYPVLARTPADGLYEAAATDTTLTVERENLTFTVTGLVQAAGTGAKLTLQATQEADGYPADLSRAGAHLSLSPTLTSGSRSYDVVFDAAGRAEVSLTAAPADIWALRADLTGAYFTGPPVDAELVLFNPAGRVSGTGRGDDRAGTDLRMTSSIRYQGGVPSGSVRVDRAAQRFDVDTVTWLVVVGDRAVFQATGRFGGSPATLRATLFDGGNPGKGHDTFSLRITGTGTPYESGVVTLDNGNLGVQ</sequence>
<evidence type="ECO:0000313" key="3">
    <source>
        <dbReference type="Proteomes" id="UP000660339"/>
    </source>
</evidence>
<dbReference type="EMBL" id="BONJ01000030">
    <property type="protein sequence ID" value="GIG17106.1"/>
    <property type="molecule type" value="Genomic_DNA"/>
</dbReference>
<dbReference type="AlphaFoldDB" id="A0A8J3LL20"/>
<protein>
    <submittedName>
        <fullName evidence="2">Uncharacterized protein</fullName>
    </submittedName>
</protein>
<dbReference type="InterPro" id="IPR018247">
    <property type="entry name" value="EF_Hand_1_Ca_BS"/>
</dbReference>
<dbReference type="RefSeq" id="WP_166380800.1">
    <property type="nucleotide sequence ID" value="NZ_BAAATT010000030.1"/>
</dbReference>
<keyword evidence="3" id="KW-1185">Reference proteome</keyword>
<comment type="caution">
    <text evidence="2">The sequence shown here is derived from an EMBL/GenBank/DDBJ whole genome shotgun (WGS) entry which is preliminary data.</text>
</comment>
<dbReference type="Proteomes" id="UP000660339">
    <property type="component" value="Unassembled WGS sequence"/>
</dbReference>
<organism evidence="2 3">
    <name type="scientific">Catellatospora methionotrophica</name>
    <dbReference type="NCBI Taxonomy" id="121620"/>
    <lineage>
        <taxon>Bacteria</taxon>
        <taxon>Bacillati</taxon>
        <taxon>Actinomycetota</taxon>
        <taxon>Actinomycetes</taxon>
        <taxon>Micromonosporales</taxon>
        <taxon>Micromonosporaceae</taxon>
        <taxon>Catellatospora</taxon>
    </lineage>
</organism>
<dbReference type="GO" id="GO:0005975">
    <property type="term" value="P:carbohydrate metabolic process"/>
    <property type="evidence" value="ECO:0007669"/>
    <property type="project" value="UniProtKB-ARBA"/>
</dbReference>
<gene>
    <name evidence="2" type="ORF">Cme02nite_54380</name>
</gene>
<reference evidence="2" key="1">
    <citation type="submission" date="2021-01" db="EMBL/GenBank/DDBJ databases">
        <title>Whole genome shotgun sequence of Catellatospora methionotrophica NBRC 14553.</title>
        <authorList>
            <person name="Komaki H."/>
            <person name="Tamura T."/>
        </authorList>
    </citation>
    <scope>NUCLEOTIDE SEQUENCE</scope>
    <source>
        <strain evidence="2">NBRC 14553</strain>
    </source>
</reference>